<evidence type="ECO:0008006" key="4">
    <source>
        <dbReference type="Google" id="ProtNLM"/>
    </source>
</evidence>
<dbReference type="KEGG" id="har:HEAR3366"/>
<protein>
    <recommendedName>
        <fullName evidence="4">Secreted protein</fullName>
    </recommendedName>
</protein>
<accession>A4GAD1</accession>
<evidence type="ECO:0000313" key="3">
    <source>
        <dbReference type="Proteomes" id="UP000006697"/>
    </source>
</evidence>
<sequence>MIKLRTILAGSAVLMFSQFAAAQSAPQYCPVLIVVPASQAPTNPNDPRYVDQSRLNYTDDALVKRRIEAAGGTPCMAQVTPAPGASMPGR</sequence>
<organism evidence="2 3">
    <name type="scientific">Herminiimonas arsenicoxydans</name>
    <dbReference type="NCBI Taxonomy" id="204773"/>
    <lineage>
        <taxon>Bacteria</taxon>
        <taxon>Pseudomonadati</taxon>
        <taxon>Pseudomonadota</taxon>
        <taxon>Betaproteobacteria</taxon>
        <taxon>Burkholderiales</taxon>
        <taxon>Oxalobacteraceae</taxon>
        <taxon>Herminiimonas</taxon>
    </lineage>
</organism>
<keyword evidence="1" id="KW-0732">Signal</keyword>
<dbReference type="EMBL" id="CU207211">
    <property type="protein sequence ID" value="CAL63468.1"/>
    <property type="molecule type" value="Genomic_DNA"/>
</dbReference>
<evidence type="ECO:0000256" key="1">
    <source>
        <dbReference type="SAM" id="SignalP"/>
    </source>
</evidence>
<keyword evidence="3" id="KW-1185">Reference proteome</keyword>
<feature type="chain" id="PRO_5005334430" description="Secreted protein" evidence="1">
    <location>
        <begin position="23"/>
        <end position="90"/>
    </location>
</feature>
<dbReference type="STRING" id="204773.HEAR3366"/>
<gene>
    <name evidence="2" type="ordered locus">HEAR3366</name>
</gene>
<proteinExistence type="predicted"/>
<dbReference type="Proteomes" id="UP000006697">
    <property type="component" value="Chromosome"/>
</dbReference>
<evidence type="ECO:0000313" key="2">
    <source>
        <dbReference type="EMBL" id="CAL63468.1"/>
    </source>
</evidence>
<reference evidence="2 3" key="1">
    <citation type="journal article" date="2007" name="PLoS Genet.">
        <title>A tale of two oxidation states: bacterial colonization of arsenic-rich environments.</title>
        <authorList>
            <person name="Muller D."/>
            <person name="Medigue C."/>
            <person name="Koechler S."/>
            <person name="Barbe V."/>
            <person name="Barakat M."/>
            <person name="Talla E."/>
            <person name="Bonnefoy V."/>
            <person name="Krin E."/>
            <person name="Arsene-Ploetze F."/>
            <person name="Carapito C."/>
            <person name="Chandler M."/>
            <person name="Cournoyer B."/>
            <person name="Cruveiller S."/>
            <person name="Dossat C."/>
            <person name="Duval S."/>
            <person name="Heymann M."/>
            <person name="Leize E."/>
            <person name="Lieutaud A."/>
            <person name="Lievremont D."/>
            <person name="Makita Y."/>
            <person name="Mangenot S."/>
            <person name="Nitschke W."/>
            <person name="Ortet P."/>
            <person name="Perdrial N."/>
            <person name="Schoepp B."/>
            <person name="Siguier N."/>
            <person name="Simeonova D.D."/>
            <person name="Rouy Z."/>
            <person name="Segurens B."/>
            <person name="Turlin E."/>
            <person name="Vallenet D."/>
            <person name="Van Dorsselaer A."/>
            <person name="Weiss S."/>
            <person name="Weissenbach J."/>
            <person name="Lett M.C."/>
            <person name="Danchin A."/>
            <person name="Bertin P.N."/>
        </authorList>
    </citation>
    <scope>NUCLEOTIDE SEQUENCE [LARGE SCALE GENOMIC DNA]</scope>
    <source>
        <strain evidence="3">ULPAs1</strain>
    </source>
</reference>
<feature type="signal peptide" evidence="1">
    <location>
        <begin position="1"/>
        <end position="22"/>
    </location>
</feature>
<dbReference type="HOGENOM" id="CLU_2436780_0_0_4"/>
<dbReference type="AlphaFoldDB" id="A4GAD1"/>
<name>A4GAD1_HERAR</name>